<dbReference type="InterPro" id="IPR015943">
    <property type="entry name" value="WD40/YVTN_repeat-like_dom_sf"/>
</dbReference>
<dbReference type="OrthoDB" id="7318948at2759"/>
<dbReference type="InterPro" id="IPR036322">
    <property type="entry name" value="WD40_repeat_dom_sf"/>
</dbReference>
<keyword evidence="4" id="KW-0805">Transcription regulation</keyword>
<gene>
    <name evidence="8" type="ORF">AYO21_06711</name>
</gene>
<comment type="similarity">
    <text evidence="1">Belongs to the WD repeat ESC family.</text>
</comment>
<dbReference type="RefSeq" id="XP_022510943.1">
    <property type="nucleotide sequence ID" value="XM_022656670.1"/>
</dbReference>
<dbReference type="PROSITE" id="PS50082">
    <property type="entry name" value="WD_REPEATS_2"/>
    <property type="match status" value="2"/>
</dbReference>
<feature type="repeat" description="WD" evidence="6">
    <location>
        <begin position="178"/>
        <end position="211"/>
    </location>
</feature>
<organism evidence="8 9">
    <name type="scientific">Fonsecaea monophora</name>
    <dbReference type="NCBI Taxonomy" id="254056"/>
    <lineage>
        <taxon>Eukaryota</taxon>
        <taxon>Fungi</taxon>
        <taxon>Dikarya</taxon>
        <taxon>Ascomycota</taxon>
        <taxon>Pezizomycotina</taxon>
        <taxon>Eurotiomycetes</taxon>
        <taxon>Chaetothyriomycetidae</taxon>
        <taxon>Chaetothyriales</taxon>
        <taxon>Herpotrichiellaceae</taxon>
        <taxon>Fonsecaea</taxon>
    </lineage>
</organism>
<comment type="caution">
    <text evidence="8">The sequence shown here is derived from an EMBL/GenBank/DDBJ whole genome shotgun (WGS) entry which is preliminary data.</text>
</comment>
<feature type="compositionally biased region" description="Acidic residues" evidence="7">
    <location>
        <begin position="1066"/>
        <end position="1109"/>
    </location>
</feature>
<evidence type="ECO:0000256" key="4">
    <source>
        <dbReference type="ARBA" id="ARBA00023015"/>
    </source>
</evidence>
<evidence type="ECO:0000256" key="7">
    <source>
        <dbReference type="SAM" id="MobiDB-lite"/>
    </source>
</evidence>
<evidence type="ECO:0000256" key="3">
    <source>
        <dbReference type="ARBA" id="ARBA00022737"/>
    </source>
</evidence>
<name>A0A177F5P0_9EURO</name>
<feature type="compositionally biased region" description="Polar residues" evidence="7">
    <location>
        <begin position="738"/>
        <end position="754"/>
    </location>
</feature>
<keyword evidence="3" id="KW-0677">Repeat</keyword>
<evidence type="ECO:0000256" key="1">
    <source>
        <dbReference type="ARBA" id="ARBA00008075"/>
    </source>
</evidence>
<feature type="repeat" description="WD" evidence="6">
    <location>
        <begin position="145"/>
        <end position="160"/>
    </location>
</feature>
<sequence length="1148" mass="128693">MAARATKFDSELLRIKDIYTLPDQDRYAYYDGKFWPWTTASDDGPVFAAVGQKRIFIGRGLPREPVIALQEIDDVEVERHPGHPGLNSCAWAYVNPAQPLLIVAGAFGILKVVDALTGNRCKLEIQHVNANINDIAVHPCYPWIFATASQDGQVRVWDLRPCSSPRRASPIIICGGGIDGHRAGVLSVSWHISGRYLVTGGFDHSVCVWTMPDLGERSPFWASIDPKRIERHTSEAVVIHYPHLITKAIHSNYVDCVKFLGDYIASKAATENKLVLWKITGFNSSKSPPSPMTTVKAGAHLDTRNGFMRTVITEKDGTQTVTTPDEFQNKAPLERLVELDAPYSDAFYMRFDVWLPTRDHPDVYPRFAYANEASELRFWDLARLCKGHARRRRKHGRKMKRKRSEPELIPAWEKRLKPEDIPVLSGMPKFEAIPTQDRKPKTEDLSASQRQTRKRKTLSLITEPRSLRLRQVPPTVEHEDVEIKWGSVKIKQDSSEVIHSSTRRKTSTRSKREGQNSDRETPTRRAPISTPDRESMKPTSNFTIEISPKRDTVQAPQGTRYSENVAHPVRGSARLTPHSTSSSSTDSDVAEDTIFMRSLAPARPRLGLPSPAASEIASDSSTVSRSSRSSPASQLPSQASSDTIAAAERVKSPVLSTPQTPSPTPPQSDIFGEATLARRSTRLKAKSANRASETSDAARDTSAFKSPAPSQPFDNLGTAGDSPRSQRIYPEKEIITVDDNSSGSDEEYCSTTESESPRTRDFTKRRLRPKKYEEEVLDSIEVEDEISNTLRGVGEVSTDLDTEDVASDIPEPEWARFATQESESPSDTWEPEAERSVTLESEPEPNNIKKGPPTLIDLPAMTASRLAALTLETTPDKFDPFRKPGKRGSPNRGRGRYRLDHAHNFLKAHKTVLLHKLQYKKQAPFVARTVAWSPCGKWCLVVGESGRHPKDGWGGFALLHHPDIPDKRRPKNLCQEILPAFKKVRDVMLDIKDTEEIGHWLNQYDVILQQLAEPSHFDVGRDNLQEMVTALLCAHPNQLYQTLFEVEPSPDDPSEGDNGAKNYPELETDAEADDESSDKEGNDGEGEDDVEANNADDSDEESSSDDTFENAEVRHYEDWSIYDFEEEYDDTDEEFYPAQLWSSRRLQA</sequence>
<proteinExistence type="inferred from homology"/>
<dbReference type="PANTHER" id="PTHR10253">
    <property type="entry name" value="POLYCOMB PROTEIN"/>
    <property type="match status" value="1"/>
</dbReference>
<feature type="compositionally biased region" description="Basic and acidic residues" evidence="7">
    <location>
        <begin position="755"/>
        <end position="771"/>
    </location>
</feature>
<dbReference type="Pfam" id="PF00400">
    <property type="entry name" value="WD40"/>
    <property type="match status" value="2"/>
</dbReference>
<accession>A0A177F5P0</accession>
<dbReference type="EMBL" id="LVKK01000048">
    <property type="protein sequence ID" value="OAG38991.1"/>
    <property type="molecule type" value="Genomic_DNA"/>
</dbReference>
<feature type="region of interest" description="Disordered" evidence="7">
    <location>
        <begin position="491"/>
        <end position="771"/>
    </location>
</feature>
<feature type="region of interest" description="Disordered" evidence="7">
    <location>
        <begin position="817"/>
        <end position="856"/>
    </location>
</feature>
<dbReference type="AlphaFoldDB" id="A0A177F5P0"/>
<feature type="region of interest" description="Disordered" evidence="7">
    <location>
        <begin position="875"/>
        <end position="896"/>
    </location>
</feature>
<dbReference type="InterPro" id="IPR051243">
    <property type="entry name" value="PcG_WD-repeat"/>
</dbReference>
<dbReference type="Proteomes" id="UP000077002">
    <property type="component" value="Unassembled WGS sequence"/>
</dbReference>
<feature type="region of interest" description="Disordered" evidence="7">
    <location>
        <begin position="430"/>
        <end position="462"/>
    </location>
</feature>
<evidence type="ECO:0000256" key="5">
    <source>
        <dbReference type="ARBA" id="ARBA00023163"/>
    </source>
</evidence>
<dbReference type="SUPFAM" id="SSF50978">
    <property type="entry name" value="WD40 repeat-like"/>
    <property type="match status" value="1"/>
</dbReference>
<evidence type="ECO:0000313" key="9">
    <source>
        <dbReference type="Proteomes" id="UP000077002"/>
    </source>
</evidence>
<feature type="compositionally biased region" description="Basic and acidic residues" evidence="7">
    <location>
        <begin position="510"/>
        <end position="523"/>
    </location>
</feature>
<protein>
    <submittedName>
        <fullName evidence="8">Uncharacterized protein</fullName>
    </submittedName>
</protein>
<dbReference type="SMART" id="SM00320">
    <property type="entry name" value="WD40"/>
    <property type="match status" value="2"/>
</dbReference>
<feature type="region of interest" description="Disordered" evidence="7">
    <location>
        <begin position="1046"/>
        <end position="1120"/>
    </location>
</feature>
<dbReference type="GeneID" id="34601869"/>
<evidence type="ECO:0000256" key="6">
    <source>
        <dbReference type="PROSITE-ProRule" id="PRU00221"/>
    </source>
</evidence>
<dbReference type="Gene3D" id="2.130.10.10">
    <property type="entry name" value="YVTN repeat-like/Quinoprotein amine dehydrogenase"/>
    <property type="match status" value="1"/>
</dbReference>
<keyword evidence="9" id="KW-1185">Reference proteome</keyword>
<reference evidence="8 9" key="1">
    <citation type="submission" date="2016-03" db="EMBL/GenBank/DDBJ databases">
        <title>Draft genome sequence of the Fonsecaea monophora CBS 269.37.</title>
        <authorList>
            <person name="Bombassaro A."/>
            <person name="Vinicius W.A."/>
            <person name="De Hoog S."/>
            <person name="Sun J."/>
            <person name="Souza E.M."/>
            <person name="Raittz R.T."/>
            <person name="Costa F."/>
            <person name="Leao A.C."/>
            <person name="Tadra-Sfeir M.Z."/>
            <person name="Baura V."/>
            <person name="Balsanelli E."/>
            <person name="Pedrosa F.O."/>
            <person name="Moreno L.F."/>
            <person name="Steffens M.B."/>
            <person name="Xi L."/>
            <person name="Bocca A.L."/>
            <person name="Felipe M.S."/>
            <person name="Teixeira M."/>
            <person name="Telles Filho F.Q."/>
            <person name="Azevedo C.M."/>
            <person name="Gomes R."/>
            <person name="Vicente V.A."/>
        </authorList>
    </citation>
    <scope>NUCLEOTIDE SEQUENCE [LARGE SCALE GENOMIC DNA]</scope>
    <source>
        <strain evidence="8 9">CBS 269.37</strain>
    </source>
</reference>
<keyword evidence="5" id="KW-0804">Transcription</keyword>
<keyword evidence="2 6" id="KW-0853">WD repeat</keyword>
<feature type="compositionally biased region" description="Low complexity" evidence="7">
    <location>
        <begin position="618"/>
        <end position="642"/>
    </location>
</feature>
<dbReference type="PROSITE" id="PS50294">
    <property type="entry name" value="WD_REPEATS_REGION"/>
    <property type="match status" value="1"/>
</dbReference>
<evidence type="ECO:0000256" key="2">
    <source>
        <dbReference type="ARBA" id="ARBA00022574"/>
    </source>
</evidence>
<dbReference type="InterPro" id="IPR001680">
    <property type="entry name" value="WD40_rpt"/>
</dbReference>
<evidence type="ECO:0000313" key="8">
    <source>
        <dbReference type="EMBL" id="OAG38991.1"/>
    </source>
</evidence>